<proteinExistence type="predicted"/>
<organism evidence="1 2">
    <name type="scientific">Pyrenophora tritici-repentis</name>
    <dbReference type="NCBI Taxonomy" id="45151"/>
    <lineage>
        <taxon>Eukaryota</taxon>
        <taxon>Fungi</taxon>
        <taxon>Dikarya</taxon>
        <taxon>Ascomycota</taxon>
        <taxon>Pezizomycotina</taxon>
        <taxon>Dothideomycetes</taxon>
        <taxon>Pleosporomycetidae</taxon>
        <taxon>Pleosporales</taxon>
        <taxon>Pleosporineae</taxon>
        <taxon>Pleosporaceae</taxon>
        <taxon>Pyrenophora</taxon>
    </lineage>
</organism>
<evidence type="ECO:0000313" key="2">
    <source>
        <dbReference type="Proteomes" id="UP000245464"/>
    </source>
</evidence>
<comment type="caution">
    <text evidence="1">The sequence shown here is derived from an EMBL/GenBank/DDBJ whole genome shotgun (WGS) entry which is preliminary data.</text>
</comment>
<dbReference type="AlphaFoldDB" id="A0A5M9LAB0"/>
<evidence type="ECO:0000313" key="1">
    <source>
        <dbReference type="EMBL" id="KAF7575645.1"/>
    </source>
</evidence>
<dbReference type="KEGG" id="ptrr:90955674"/>
<reference evidence="1 2" key="1">
    <citation type="journal article" date="2018" name="BMC Genomics">
        <title>Comparative genomics of the wheat fungal pathogen Pyrenophora tritici-repentis reveals chromosomal variations and genome plasticity.</title>
        <authorList>
            <person name="Moolhuijzen P."/>
            <person name="See P.T."/>
            <person name="Hane J.K."/>
            <person name="Shi G."/>
            <person name="Liu Z."/>
            <person name="Oliver R.P."/>
            <person name="Moffat C.S."/>
        </authorList>
    </citation>
    <scope>NUCLEOTIDE SEQUENCE [LARGE SCALE GENOMIC DNA]</scope>
    <source>
        <strain evidence="1">M4</strain>
    </source>
</reference>
<dbReference type="Proteomes" id="UP000245464">
    <property type="component" value="Chromosome 2"/>
</dbReference>
<dbReference type="EMBL" id="NQIK02000002">
    <property type="protein sequence ID" value="KAF7575645.1"/>
    <property type="molecule type" value="Genomic_DNA"/>
</dbReference>
<gene>
    <name evidence="1" type="ORF">PtrM4_072690</name>
</gene>
<dbReference type="GeneID" id="90955674"/>
<sequence>MSLLAFAYLVVSRSCRTVLCWTCAIEWDYVAMPLFFQGICLVMALMYCELI</sequence>
<dbReference type="RefSeq" id="XP_065964622.1">
    <property type="nucleotide sequence ID" value="XM_066105995.1"/>
</dbReference>
<accession>A0A5M9LAB0</accession>
<protein>
    <submittedName>
        <fullName evidence="1">Uncharacterized protein</fullName>
    </submittedName>
</protein>
<name>A0A5M9LAB0_9PLEO</name>